<dbReference type="AlphaFoldDB" id="A0AAV7HDS0"/>
<protein>
    <submittedName>
        <fullName evidence="2">Uncharacterized protein</fullName>
    </submittedName>
</protein>
<name>A0AAV7HDS0_DENCH</name>
<proteinExistence type="predicted"/>
<organism evidence="2 3">
    <name type="scientific">Dendrobium chrysotoxum</name>
    <name type="common">Orchid</name>
    <dbReference type="NCBI Taxonomy" id="161865"/>
    <lineage>
        <taxon>Eukaryota</taxon>
        <taxon>Viridiplantae</taxon>
        <taxon>Streptophyta</taxon>
        <taxon>Embryophyta</taxon>
        <taxon>Tracheophyta</taxon>
        <taxon>Spermatophyta</taxon>
        <taxon>Magnoliopsida</taxon>
        <taxon>Liliopsida</taxon>
        <taxon>Asparagales</taxon>
        <taxon>Orchidaceae</taxon>
        <taxon>Epidendroideae</taxon>
        <taxon>Malaxideae</taxon>
        <taxon>Dendrobiinae</taxon>
        <taxon>Dendrobium</taxon>
    </lineage>
</organism>
<evidence type="ECO:0000256" key="1">
    <source>
        <dbReference type="SAM" id="MobiDB-lite"/>
    </source>
</evidence>
<reference evidence="2 3" key="1">
    <citation type="journal article" date="2021" name="Hortic Res">
        <title>Chromosome-scale assembly of the Dendrobium chrysotoxum genome enhances the understanding of orchid evolution.</title>
        <authorList>
            <person name="Zhang Y."/>
            <person name="Zhang G.Q."/>
            <person name="Zhang D."/>
            <person name="Liu X.D."/>
            <person name="Xu X.Y."/>
            <person name="Sun W.H."/>
            <person name="Yu X."/>
            <person name="Zhu X."/>
            <person name="Wang Z.W."/>
            <person name="Zhao X."/>
            <person name="Zhong W.Y."/>
            <person name="Chen H."/>
            <person name="Yin W.L."/>
            <person name="Huang T."/>
            <person name="Niu S.C."/>
            <person name="Liu Z.J."/>
        </authorList>
    </citation>
    <scope>NUCLEOTIDE SEQUENCE [LARGE SCALE GENOMIC DNA]</scope>
    <source>
        <strain evidence="2">Lindl</strain>
    </source>
</reference>
<gene>
    <name evidence="2" type="ORF">IEQ34_006403</name>
</gene>
<accession>A0AAV7HDS0</accession>
<evidence type="ECO:0000313" key="3">
    <source>
        <dbReference type="Proteomes" id="UP000775213"/>
    </source>
</evidence>
<dbReference type="EMBL" id="JAGFBR010000006">
    <property type="protein sequence ID" value="KAH0466300.1"/>
    <property type="molecule type" value="Genomic_DNA"/>
</dbReference>
<keyword evidence="3" id="KW-1185">Reference proteome</keyword>
<comment type="caution">
    <text evidence="2">The sequence shown here is derived from an EMBL/GenBank/DDBJ whole genome shotgun (WGS) entry which is preliminary data.</text>
</comment>
<evidence type="ECO:0000313" key="2">
    <source>
        <dbReference type="EMBL" id="KAH0466300.1"/>
    </source>
</evidence>
<dbReference type="Proteomes" id="UP000775213">
    <property type="component" value="Unassembled WGS sequence"/>
</dbReference>
<sequence length="135" mass="15187">MKEGKKEIVCLVLYANIVDTAVDINTADNTTNIVAVTSTLLTSPLCKVSKEMSYYWNEYLEIKLHNLISYMCTIKKCSYILKKVALDSHNVIGILKTIWCFCHVRASRRLPCDGARTEKSNSTSAKPLVSSDYDN</sequence>
<feature type="region of interest" description="Disordered" evidence="1">
    <location>
        <begin position="114"/>
        <end position="135"/>
    </location>
</feature>